<dbReference type="PANTHER" id="PTHR37689">
    <property type="entry name" value="PROTEIN FDHE"/>
    <property type="match status" value="1"/>
</dbReference>
<dbReference type="PANTHER" id="PTHR37689:SF1">
    <property type="entry name" value="PROTEIN FDHE"/>
    <property type="match status" value="1"/>
</dbReference>
<keyword evidence="4" id="KW-1185">Reference proteome</keyword>
<proteinExistence type="predicted"/>
<gene>
    <name evidence="3" type="ORF">H0185_11775</name>
</gene>
<dbReference type="CDD" id="cd16341">
    <property type="entry name" value="FdhE"/>
    <property type="match status" value="1"/>
</dbReference>
<dbReference type="EMBL" id="JACWFH010000012">
    <property type="protein sequence ID" value="MBY0097475.1"/>
    <property type="molecule type" value="Genomic_DNA"/>
</dbReference>
<dbReference type="Pfam" id="PF24860">
    <property type="entry name" value="FdhE_C"/>
    <property type="match status" value="1"/>
</dbReference>
<sequence length="270" mass="30744">MKKSVVSKEYTNLQKEIVKLQEQWKQSLNPDRIKPNLDKAALNAGVPVAALTVIDFEITLFIQWIDEINKLIAKNNPELEGKLTKVSELLNEETAIRWIDEAFALNHIYFNRFAQENEIEEWIPQFLAETALRPYLQLTAEKVQVEIHQAIPGSGCPVCGEPVRLAQLEGEGKKVIHCPRCLAHWAEKRIACSHCGNDDHKTIQNITIEEDPTSQIQVCEKCHGYVKVIDTRQYISKPSSAILDLNTIHLDFIAQENGYKAVVDYNDSIR</sequence>
<dbReference type="RefSeq" id="WP_221873686.1">
    <property type="nucleotide sequence ID" value="NZ_JACWFH010000012.1"/>
</dbReference>
<dbReference type="InterPro" id="IPR024064">
    <property type="entry name" value="FdhE-like_sf"/>
</dbReference>
<keyword evidence="1" id="KW-0963">Cytoplasm</keyword>
<accession>A0ABS7K5U1</accession>
<evidence type="ECO:0000259" key="2">
    <source>
        <dbReference type="Pfam" id="PF24860"/>
    </source>
</evidence>
<dbReference type="InterPro" id="IPR056796">
    <property type="entry name" value="FdhE_C"/>
</dbReference>
<reference evidence="3 4" key="1">
    <citation type="submission" date="2020-07" db="EMBL/GenBank/DDBJ databases">
        <title>Fungal Genomes of the International Space Station.</title>
        <authorList>
            <person name="Seuylemezian A."/>
            <person name="Singh N.K."/>
            <person name="Wood J."/>
            <person name="Venkateswaran K."/>
        </authorList>
    </citation>
    <scope>NUCLEOTIDE SEQUENCE [LARGE SCALE GENOMIC DNA]</scope>
    <source>
        <strain evidence="3 4">PL-B2</strain>
    </source>
</reference>
<dbReference type="InterPro" id="IPR006452">
    <property type="entry name" value="Formate_DH_accessory"/>
</dbReference>
<feature type="domain" description="FdhE C-terminal" evidence="2">
    <location>
        <begin position="190"/>
        <end position="260"/>
    </location>
</feature>
<dbReference type="Gene3D" id="3.90.1670.10">
    <property type="entry name" value="FdhE-like domain"/>
    <property type="match status" value="1"/>
</dbReference>
<dbReference type="Proteomes" id="UP000769780">
    <property type="component" value="Unassembled WGS sequence"/>
</dbReference>
<comment type="caution">
    <text evidence="3">The sequence shown here is derived from an EMBL/GenBank/DDBJ whole genome shotgun (WGS) entry which is preliminary data.</text>
</comment>
<name>A0ABS7K5U1_9BACI</name>
<evidence type="ECO:0000313" key="3">
    <source>
        <dbReference type="EMBL" id="MBY0097475.1"/>
    </source>
</evidence>
<dbReference type="SUPFAM" id="SSF144020">
    <property type="entry name" value="FdhE-like"/>
    <property type="match status" value="1"/>
</dbReference>
<evidence type="ECO:0000313" key="4">
    <source>
        <dbReference type="Proteomes" id="UP000769780"/>
    </source>
</evidence>
<evidence type="ECO:0000256" key="1">
    <source>
        <dbReference type="ARBA" id="ARBA00022490"/>
    </source>
</evidence>
<protein>
    <submittedName>
        <fullName evidence="3">Formate dehydrogenase accessory protein FdhE</fullName>
    </submittedName>
</protein>
<organism evidence="3 4">
    <name type="scientific">Mesobacillus maritimus</name>
    <dbReference type="NCBI Taxonomy" id="1643336"/>
    <lineage>
        <taxon>Bacteria</taxon>
        <taxon>Bacillati</taxon>
        <taxon>Bacillota</taxon>
        <taxon>Bacilli</taxon>
        <taxon>Bacillales</taxon>
        <taxon>Bacillaceae</taxon>
        <taxon>Mesobacillus</taxon>
    </lineage>
</organism>